<keyword evidence="2" id="KW-1185">Reference proteome</keyword>
<accession>A0ABT2HZT8</accession>
<evidence type="ECO:0000313" key="2">
    <source>
        <dbReference type="Proteomes" id="UP001165583"/>
    </source>
</evidence>
<organism evidence="1 2">
    <name type="scientific">Novosphingobium mangrovi</name>
    <name type="common">ex Huang et al. 2023</name>
    <dbReference type="NCBI Taxonomy" id="2976432"/>
    <lineage>
        <taxon>Bacteria</taxon>
        <taxon>Pseudomonadati</taxon>
        <taxon>Pseudomonadota</taxon>
        <taxon>Alphaproteobacteria</taxon>
        <taxon>Sphingomonadales</taxon>
        <taxon>Sphingomonadaceae</taxon>
        <taxon>Novosphingobium</taxon>
    </lineage>
</organism>
<dbReference type="EMBL" id="JANZXA010000001">
    <property type="protein sequence ID" value="MCT2398063.1"/>
    <property type="molecule type" value="Genomic_DNA"/>
</dbReference>
<name>A0ABT2HZT8_9SPHN</name>
<sequence length="99" mass="10656">MKDPESMLPGRRERTMTAILYGECVGTRETAAVRISNLADEGCHLETDSGASVTDGDVSLWIGAIGPLAATATRESSSHLALRFKEPLDGRILEHFRAA</sequence>
<proteinExistence type="predicted"/>
<evidence type="ECO:0008006" key="3">
    <source>
        <dbReference type="Google" id="ProtNLM"/>
    </source>
</evidence>
<dbReference type="RefSeq" id="WP_260043128.1">
    <property type="nucleotide sequence ID" value="NZ_JANZXA010000001.1"/>
</dbReference>
<dbReference type="Proteomes" id="UP001165583">
    <property type="component" value="Unassembled WGS sequence"/>
</dbReference>
<evidence type="ECO:0000313" key="1">
    <source>
        <dbReference type="EMBL" id="MCT2398063.1"/>
    </source>
</evidence>
<comment type="caution">
    <text evidence="1">The sequence shown here is derived from an EMBL/GenBank/DDBJ whole genome shotgun (WGS) entry which is preliminary data.</text>
</comment>
<protein>
    <recommendedName>
        <fullName evidence="3">PilZ domain-containing protein</fullName>
    </recommendedName>
</protein>
<gene>
    <name evidence="1" type="ORF">NZK81_00730</name>
</gene>
<reference evidence="1" key="1">
    <citation type="submission" date="2022-09" db="EMBL/GenBank/DDBJ databases">
        <title>Novosphingobium sp. Nov., a polycyclic aromatic hydrocarbon-degrading bacterium isolated form mangrove sediments in HongKong.</title>
        <authorList>
            <person name="Hu Z."/>
        </authorList>
    </citation>
    <scope>NUCLEOTIDE SEQUENCE</scope>
    <source>
        <strain evidence="1">HK4-1</strain>
    </source>
</reference>